<dbReference type="GO" id="GO:0006303">
    <property type="term" value="P:double-strand break repair via nonhomologous end joining"/>
    <property type="evidence" value="ECO:0007669"/>
    <property type="project" value="TreeGrafter"/>
</dbReference>
<evidence type="ECO:0000256" key="6">
    <source>
        <dbReference type="ARBA" id="ARBA00022737"/>
    </source>
</evidence>
<comment type="cofactor">
    <cofactor evidence="1">
        <name>Mg(2+)</name>
        <dbReference type="ChEBI" id="CHEBI:18420"/>
    </cofactor>
</comment>
<dbReference type="EC" id="6.5.1.1" evidence="15"/>
<dbReference type="InterPro" id="IPR012309">
    <property type="entry name" value="DNA_ligase_ATP-dep_C"/>
</dbReference>
<feature type="compositionally biased region" description="Low complexity" evidence="17">
    <location>
        <begin position="789"/>
        <end position="806"/>
    </location>
</feature>
<evidence type="ECO:0000256" key="13">
    <source>
        <dbReference type="ARBA" id="ARBA00023242"/>
    </source>
</evidence>
<comment type="catalytic activity">
    <reaction evidence="14 15">
        <text>ATP + (deoxyribonucleotide)n-3'-hydroxyl + 5'-phospho-(deoxyribonucleotide)m = (deoxyribonucleotide)n+m + AMP + diphosphate.</text>
        <dbReference type="EC" id="6.5.1.1"/>
    </reaction>
</comment>
<dbReference type="InterPro" id="IPR029710">
    <property type="entry name" value="LIG4"/>
</dbReference>
<dbReference type="EMBL" id="JAEVFJ010000006">
    <property type="protein sequence ID" value="KAH8103978.1"/>
    <property type="molecule type" value="Genomic_DNA"/>
</dbReference>
<dbReference type="InterPro" id="IPR000977">
    <property type="entry name" value="DNA_ligase_ATP-dep"/>
</dbReference>
<dbReference type="InterPro" id="IPR036599">
    <property type="entry name" value="DNA_ligase_N_sf"/>
</dbReference>
<dbReference type="PROSITE" id="PS00697">
    <property type="entry name" value="DNA_LIGASE_A1"/>
    <property type="match status" value="1"/>
</dbReference>
<dbReference type="InterPro" id="IPR016059">
    <property type="entry name" value="DNA_ligase_ATP-dep_CS"/>
</dbReference>
<dbReference type="InterPro" id="IPR001357">
    <property type="entry name" value="BRCT_dom"/>
</dbReference>
<dbReference type="Pfam" id="PF01068">
    <property type="entry name" value="DNA_ligase_A_M"/>
    <property type="match status" value="1"/>
</dbReference>
<evidence type="ECO:0000313" key="21">
    <source>
        <dbReference type="Proteomes" id="UP000813824"/>
    </source>
</evidence>
<dbReference type="SUPFAM" id="SSF56091">
    <property type="entry name" value="DNA ligase/mRNA capping enzyme, catalytic domain"/>
    <property type="match status" value="1"/>
</dbReference>
<dbReference type="PROSITE" id="PS50160">
    <property type="entry name" value="DNA_LIGASE_A3"/>
    <property type="match status" value="1"/>
</dbReference>
<dbReference type="Proteomes" id="UP000813824">
    <property type="component" value="Unassembled WGS sequence"/>
</dbReference>
<dbReference type="Gene3D" id="3.30.470.30">
    <property type="entry name" value="DNA ligase/mRNA capping enzyme"/>
    <property type="match status" value="1"/>
</dbReference>
<feature type="domain" description="BRCT" evidence="19">
    <location>
        <begin position="921"/>
        <end position="1031"/>
    </location>
</feature>
<feature type="compositionally biased region" description="Basic and acidic residues" evidence="17">
    <location>
        <begin position="898"/>
        <end position="907"/>
    </location>
</feature>
<evidence type="ECO:0000256" key="16">
    <source>
        <dbReference type="RuleBase" id="RU004196"/>
    </source>
</evidence>
<evidence type="ECO:0000256" key="7">
    <source>
        <dbReference type="ARBA" id="ARBA00022741"/>
    </source>
</evidence>
<feature type="region of interest" description="Disordered" evidence="17">
    <location>
        <begin position="1"/>
        <end position="31"/>
    </location>
</feature>
<keyword evidence="10" id="KW-0460">Magnesium</keyword>
<evidence type="ECO:0000256" key="2">
    <source>
        <dbReference type="ARBA" id="ARBA00004123"/>
    </source>
</evidence>
<dbReference type="GO" id="GO:0005524">
    <property type="term" value="F:ATP binding"/>
    <property type="evidence" value="ECO:0007669"/>
    <property type="project" value="UniProtKB-KW"/>
</dbReference>
<feature type="compositionally biased region" description="Acidic residues" evidence="17">
    <location>
        <begin position="844"/>
        <end position="858"/>
    </location>
</feature>
<dbReference type="GO" id="GO:0006310">
    <property type="term" value="P:DNA recombination"/>
    <property type="evidence" value="ECO:0007669"/>
    <property type="project" value="UniProtKB-KW"/>
</dbReference>
<evidence type="ECO:0000256" key="1">
    <source>
        <dbReference type="ARBA" id="ARBA00001946"/>
    </source>
</evidence>
<organism evidence="20 21">
    <name type="scientific">Cristinia sonorae</name>
    <dbReference type="NCBI Taxonomy" id="1940300"/>
    <lineage>
        <taxon>Eukaryota</taxon>
        <taxon>Fungi</taxon>
        <taxon>Dikarya</taxon>
        <taxon>Basidiomycota</taxon>
        <taxon>Agaricomycotina</taxon>
        <taxon>Agaricomycetes</taxon>
        <taxon>Agaricomycetidae</taxon>
        <taxon>Agaricales</taxon>
        <taxon>Pleurotineae</taxon>
        <taxon>Stephanosporaceae</taxon>
        <taxon>Cristinia</taxon>
    </lineage>
</organism>
<keyword evidence="6" id="KW-0677">Repeat</keyword>
<evidence type="ECO:0000256" key="3">
    <source>
        <dbReference type="ARBA" id="ARBA00007572"/>
    </source>
</evidence>
<gene>
    <name evidence="20" type="ORF">BXZ70DRAFT_676381</name>
</gene>
<accession>A0A8K0UUP0</accession>
<keyword evidence="8 15" id="KW-0227">DNA damage</keyword>
<dbReference type="AlphaFoldDB" id="A0A8K0UUP0"/>
<keyword evidence="11 15" id="KW-0233">DNA recombination</keyword>
<feature type="domain" description="ATP-dependent DNA ligase family profile" evidence="18">
    <location>
        <begin position="369"/>
        <end position="503"/>
    </location>
</feature>
<reference evidence="20" key="1">
    <citation type="journal article" date="2021" name="New Phytol.">
        <title>Evolutionary innovations through gain and loss of genes in the ectomycorrhizal Boletales.</title>
        <authorList>
            <person name="Wu G."/>
            <person name="Miyauchi S."/>
            <person name="Morin E."/>
            <person name="Kuo A."/>
            <person name="Drula E."/>
            <person name="Varga T."/>
            <person name="Kohler A."/>
            <person name="Feng B."/>
            <person name="Cao Y."/>
            <person name="Lipzen A."/>
            <person name="Daum C."/>
            <person name="Hundley H."/>
            <person name="Pangilinan J."/>
            <person name="Johnson J."/>
            <person name="Barry K."/>
            <person name="LaButti K."/>
            <person name="Ng V."/>
            <person name="Ahrendt S."/>
            <person name="Min B."/>
            <person name="Choi I.G."/>
            <person name="Park H."/>
            <person name="Plett J.M."/>
            <person name="Magnuson J."/>
            <person name="Spatafora J.W."/>
            <person name="Nagy L.G."/>
            <person name="Henrissat B."/>
            <person name="Grigoriev I.V."/>
            <person name="Yang Z.L."/>
            <person name="Xu J."/>
            <person name="Martin F.M."/>
        </authorList>
    </citation>
    <scope>NUCLEOTIDE SEQUENCE</scope>
    <source>
        <strain evidence="20">KKN 215</strain>
    </source>
</reference>
<evidence type="ECO:0000256" key="11">
    <source>
        <dbReference type="ARBA" id="ARBA00023172"/>
    </source>
</evidence>
<sequence length="1031" mass="117600">MQATPEPSTRESSPVVADENDEYPTPPQNKGSVPFHVLSALFDKLQTERKPEKRRKLLDTWFNHWREEIGYDLYPVLRLILPQKDRERAVYGLKEKNLAKTYIKLIPLGMKDPDAIRLLNWKKPTERDKSSGDFPTVLFEVVSKRSSVIEGSLTVEELNDILDQLSKHMGKSDIQSKILQRVYNRTTPEEQRWIVRVILKDMVISVKETTVFSVFHPDAHDLFNTCSDLKKVAWELWDPKRRLKDEDKAVQLFRAFAPMLCKRPTRRIEESVKEMSGAKFIIEEKLDGERMQLHKRGNEYFYCSRKGKDYTYLYGAHVGTGSLTPYIDSAFDSRIDSIILDGEMLVWDPVSERNLPFGTLKTAALDKSKKEHNPRPCFKVFDLLYLNGMSLLHKSLKFRKRNLKSCITEVKGRLEFTTEFEGKTAQDVRNQMDVIMSNRGEGLVMKHPDSEYVLNGRNKDWIKVKPEYMDNMGETVDVLVVAGHYGSGRRSGGVSTLICAVLDDRRRLEEDDEPKYSTFVRVGSGFSFADYVWIRSKPWKVWDKKNPPEWLQTAKKGQDDKGDVYLEPEDSFILKVKAAEITSTDQYHAGFTMRFPRALVIRDDLTIADCMTSSAIVESLRSEKKRKNDDEEEDESGKPKKKKKTAAKPTVLAEYQGLDLKAIKKETKLFKGLKFVVVSDPKAKNGEEDKKDLLKLIHSNGGSYAQIARNQPGLLVVYGGTTTPFDVKQIMTKGVHDIIKPSWIHDSIKKGKLVNLSKKYFFHATPSRMTSEEYEDEESETEDEDKEPGPSSAPQAEPSASQASSSKTLSTRHGDTPVADEDDGLSEWFKVSDPKSAAKNVAESETESETEDEHDSDNDDVKEAPEEVEAADAADDDDDWLKVPGGSASESLEDEKMDVDKPDGDRKAVKMGEEDTAMEYDQELIFKHLCFYLDSPDNARKNGMNVKSKHEADMMRKFEELHDLITKNGGRVVDLEEPKLTHIVFDKRDTSRRAELMKRTSKPKRKNMVVADFIHACLEEETLLDEEAFAP</sequence>
<keyword evidence="9 15" id="KW-0067">ATP-binding</keyword>
<name>A0A8K0UUP0_9AGAR</name>
<dbReference type="PROSITE" id="PS50172">
    <property type="entry name" value="BRCT"/>
    <property type="match status" value="2"/>
</dbReference>
<keyword evidence="12 15" id="KW-0234">DNA repair</keyword>
<dbReference type="InterPro" id="IPR044125">
    <property type="entry name" value="Adenylation_DNA_ligase_IV"/>
</dbReference>
<dbReference type="Gene3D" id="3.40.50.10190">
    <property type="entry name" value="BRCT domain"/>
    <property type="match status" value="2"/>
</dbReference>
<comment type="similarity">
    <text evidence="3 16">Belongs to the ATP-dependent DNA ligase family.</text>
</comment>
<evidence type="ECO:0000256" key="12">
    <source>
        <dbReference type="ARBA" id="ARBA00023204"/>
    </source>
</evidence>
<dbReference type="Pfam" id="PF04679">
    <property type="entry name" value="DNA_ligase_A_C"/>
    <property type="match status" value="1"/>
</dbReference>
<feature type="domain" description="BRCT" evidence="19">
    <location>
        <begin position="665"/>
        <end position="761"/>
    </location>
</feature>
<evidence type="ECO:0000256" key="14">
    <source>
        <dbReference type="ARBA" id="ARBA00034003"/>
    </source>
</evidence>
<keyword evidence="7 15" id="KW-0547">Nucleotide-binding</keyword>
<dbReference type="GO" id="GO:0006297">
    <property type="term" value="P:nucleotide-excision repair, DNA gap filling"/>
    <property type="evidence" value="ECO:0007669"/>
    <property type="project" value="TreeGrafter"/>
</dbReference>
<feature type="region of interest" description="Disordered" evidence="17">
    <location>
        <begin position="767"/>
        <end position="907"/>
    </location>
</feature>
<dbReference type="SUPFAM" id="SSF117018">
    <property type="entry name" value="ATP-dependent DNA ligase DNA-binding domain"/>
    <property type="match status" value="1"/>
</dbReference>
<dbReference type="Gene3D" id="2.40.50.140">
    <property type="entry name" value="Nucleic acid-binding proteins"/>
    <property type="match status" value="1"/>
</dbReference>
<comment type="caution">
    <text evidence="20">The sequence shown here is derived from an EMBL/GenBank/DDBJ whole genome shotgun (WGS) entry which is preliminary data.</text>
</comment>
<keyword evidence="4 15" id="KW-0436">Ligase</keyword>
<evidence type="ECO:0000256" key="10">
    <source>
        <dbReference type="ARBA" id="ARBA00022842"/>
    </source>
</evidence>
<dbReference type="InterPro" id="IPR012310">
    <property type="entry name" value="DNA_ligase_ATP-dep_cent"/>
</dbReference>
<evidence type="ECO:0000256" key="5">
    <source>
        <dbReference type="ARBA" id="ARBA00022723"/>
    </source>
</evidence>
<dbReference type="GO" id="GO:0071897">
    <property type="term" value="P:DNA biosynthetic process"/>
    <property type="evidence" value="ECO:0007669"/>
    <property type="project" value="InterPro"/>
</dbReference>
<dbReference type="Pfam" id="PF16589">
    <property type="entry name" value="BRCT_2"/>
    <property type="match status" value="2"/>
</dbReference>
<dbReference type="InterPro" id="IPR012308">
    <property type="entry name" value="DNA_ligase_ATP-dep_N"/>
</dbReference>
<dbReference type="InterPro" id="IPR012340">
    <property type="entry name" value="NA-bd_OB-fold"/>
</dbReference>
<evidence type="ECO:0000256" key="17">
    <source>
        <dbReference type="SAM" id="MobiDB-lite"/>
    </source>
</evidence>
<dbReference type="GO" id="GO:0003910">
    <property type="term" value="F:DNA ligase (ATP) activity"/>
    <property type="evidence" value="ECO:0007669"/>
    <property type="project" value="UniProtKB-EC"/>
</dbReference>
<feature type="region of interest" description="Disordered" evidence="17">
    <location>
        <begin position="621"/>
        <end position="647"/>
    </location>
</feature>
<evidence type="ECO:0000313" key="20">
    <source>
        <dbReference type="EMBL" id="KAH8103978.1"/>
    </source>
</evidence>
<evidence type="ECO:0000259" key="18">
    <source>
        <dbReference type="PROSITE" id="PS50160"/>
    </source>
</evidence>
<feature type="compositionally biased region" description="Acidic residues" evidence="17">
    <location>
        <begin position="866"/>
        <end position="879"/>
    </location>
</feature>
<dbReference type="SMART" id="SM00292">
    <property type="entry name" value="BRCT"/>
    <property type="match status" value="2"/>
</dbReference>
<keyword evidence="5" id="KW-0479">Metal-binding</keyword>
<keyword evidence="13" id="KW-0539">Nucleus</keyword>
<keyword evidence="21" id="KW-1185">Reference proteome</keyword>
<dbReference type="InterPro" id="IPR036420">
    <property type="entry name" value="BRCT_dom_sf"/>
</dbReference>
<dbReference type="SUPFAM" id="SSF50249">
    <property type="entry name" value="Nucleic acid-binding proteins"/>
    <property type="match status" value="1"/>
</dbReference>
<dbReference type="NCBIfam" id="TIGR00574">
    <property type="entry name" value="dnl1"/>
    <property type="match status" value="1"/>
</dbReference>
<proteinExistence type="inferred from homology"/>
<dbReference type="GO" id="GO:0032807">
    <property type="term" value="C:DNA ligase IV complex"/>
    <property type="evidence" value="ECO:0007669"/>
    <property type="project" value="TreeGrafter"/>
</dbReference>
<dbReference type="GO" id="GO:0003677">
    <property type="term" value="F:DNA binding"/>
    <property type="evidence" value="ECO:0007669"/>
    <property type="project" value="InterPro"/>
</dbReference>
<dbReference type="Gene3D" id="1.10.3260.10">
    <property type="entry name" value="DNA ligase, ATP-dependent, N-terminal domain"/>
    <property type="match status" value="1"/>
</dbReference>
<evidence type="ECO:0000256" key="9">
    <source>
        <dbReference type="ARBA" id="ARBA00022840"/>
    </source>
</evidence>
<comment type="subcellular location">
    <subcellularLocation>
        <location evidence="2">Nucleus</location>
    </subcellularLocation>
</comment>
<dbReference type="OrthoDB" id="151490at2759"/>
<dbReference type="Pfam" id="PF04675">
    <property type="entry name" value="DNA_ligase_A_N"/>
    <property type="match status" value="1"/>
</dbReference>
<dbReference type="CDD" id="cd07903">
    <property type="entry name" value="Adenylation_DNA_ligase_IV"/>
    <property type="match status" value="1"/>
</dbReference>
<dbReference type="PANTHER" id="PTHR45997:SF1">
    <property type="entry name" value="DNA LIGASE 4"/>
    <property type="match status" value="1"/>
</dbReference>
<evidence type="ECO:0000259" key="19">
    <source>
        <dbReference type="PROSITE" id="PS50172"/>
    </source>
</evidence>
<protein>
    <recommendedName>
        <fullName evidence="15">DNA ligase</fullName>
        <ecNumber evidence="15">6.5.1.1</ecNumber>
    </recommendedName>
</protein>
<evidence type="ECO:0000256" key="4">
    <source>
        <dbReference type="ARBA" id="ARBA00022598"/>
    </source>
</evidence>
<evidence type="ECO:0000256" key="8">
    <source>
        <dbReference type="ARBA" id="ARBA00022763"/>
    </source>
</evidence>
<evidence type="ECO:0000256" key="15">
    <source>
        <dbReference type="RuleBase" id="RU000617"/>
    </source>
</evidence>
<dbReference type="GO" id="GO:0046872">
    <property type="term" value="F:metal ion binding"/>
    <property type="evidence" value="ECO:0007669"/>
    <property type="project" value="UniProtKB-KW"/>
</dbReference>
<dbReference type="PANTHER" id="PTHR45997">
    <property type="entry name" value="DNA LIGASE 4"/>
    <property type="match status" value="1"/>
</dbReference>
<feature type="compositionally biased region" description="Polar residues" evidence="17">
    <location>
        <begin position="1"/>
        <end position="12"/>
    </location>
</feature>
<dbReference type="SUPFAM" id="SSF52113">
    <property type="entry name" value="BRCT domain"/>
    <property type="match status" value="2"/>
</dbReference>
<dbReference type="CDD" id="cd07968">
    <property type="entry name" value="OBF_DNA_ligase_IV"/>
    <property type="match status" value="1"/>
</dbReference>
<feature type="compositionally biased region" description="Acidic residues" evidence="17">
    <location>
        <begin position="772"/>
        <end position="786"/>
    </location>
</feature>